<feature type="region of interest" description="Disordered" evidence="1">
    <location>
        <begin position="328"/>
        <end position="348"/>
    </location>
</feature>
<feature type="region of interest" description="Disordered" evidence="1">
    <location>
        <begin position="426"/>
        <end position="502"/>
    </location>
</feature>
<dbReference type="RefSeq" id="WP_336924604.1">
    <property type="nucleotide sequence ID" value="NZ_JBANRO010000001.1"/>
</dbReference>
<protein>
    <recommendedName>
        <fullName evidence="4">Flagellar hook-length control protein FliK</fullName>
    </recommendedName>
</protein>
<feature type="compositionally biased region" description="Basic and acidic residues" evidence="1">
    <location>
        <begin position="429"/>
        <end position="441"/>
    </location>
</feature>
<feature type="compositionally biased region" description="Basic and acidic residues" evidence="1">
    <location>
        <begin position="490"/>
        <end position="502"/>
    </location>
</feature>
<organism evidence="2 3">
    <name type="scientific">Alteraurantiacibacter palmitatis</name>
    <dbReference type="NCBI Taxonomy" id="2054628"/>
    <lineage>
        <taxon>Bacteria</taxon>
        <taxon>Pseudomonadati</taxon>
        <taxon>Pseudomonadota</taxon>
        <taxon>Alphaproteobacteria</taxon>
        <taxon>Sphingomonadales</taxon>
        <taxon>Erythrobacteraceae</taxon>
        <taxon>Alteraurantiacibacter</taxon>
    </lineage>
</organism>
<accession>A0ABV7E8N5</accession>
<gene>
    <name evidence="2" type="ORF">ACFODU_14045</name>
</gene>
<evidence type="ECO:0000256" key="1">
    <source>
        <dbReference type="SAM" id="MobiDB-lite"/>
    </source>
</evidence>
<comment type="caution">
    <text evidence="2">The sequence shown here is derived from an EMBL/GenBank/DDBJ whole genome shotgun (WGS) entry which is preliminary data.</text>
</comment>
<proteinExistence type="predicted"/>
<sequence length="502" mass="49144">MNLASLLSTAAALPSGSPAPQGVNAGGNGGEAASLEAFADLLAPLLQGAATPDPSGLSGNPFGRDPAESGKDLPVAAGIAVPDAAALAVLPDLPAPQDPAPPVPAPPVPAPPVPAPAALTAALAVPDAAPNADVPLAAERAAPSLPAAPQVASSKPAMAQEMPGAAAMPVPAAALARSVAPAITAAPLAMPFARSEIQVKLRGEPSHLSAAQSTGAPVTAAPVTTADGAAQLVPEQLLARASAVQAIAARLAERAAPSAATPLEGAAQESASPLPAVLAMPVRSAARGAAMAEVAGDKSTAAQANAPLPAAPASAPAPAPSLALADAPRMAAAENTGTPQAAATPATPGHDFEAVIDKLAQARELAQPGRASLQIAHREFGQVAVQFDMIGQSLKVALSSSDAGFAPAVQAALADRPVIVVQDGAAVRNDGRGDGRNDARADQGGGPNSGAGPSAHSDQQRGEQQARAARNLAAGEQILRQNEQNPASKAEPRAPRDGSRFA</sequence>
<dbReference type="EMBL" id="JBHRST010000022">
    <property type="protein sequence ID" value="MFC3098913.1"/>
    <property type="molecule type" value="Genomic_DNA"/>
</dbReference>
<reference evidence="3" key="1">
    <citation type="journal article" date="2019" name="Int. J. Syst. Evol. Microbiol.">
        <title>The Global Catalogue of Microorganisms (GCM) 10K type strain sequencing project: providing services to taxonomists for standard genome sequencing and annotation.</title>
        <authorList>
            <consortium name="The Broad Institute Genomics Platform"/>
            <consortium name="The Broad Institute Genome Sequencing Center for Infectious Disease"/>
            <person name="Wu L."/>
            <person name="Ma J."/>
        </authorList>
    </citation>
    <scope>NUCLEOTIDE SEQUENCE [LARGE SCALE GENOMIC DNA]</scope>
    <source>
        <strain evidence="3">KCTC 52607</strain>
    </source>
</reference>
<evidence type="ECO:0008006" key="4">
    <source>
        <dbReference type="Google" id="ProtNLM"/>
    </source>
</evidence>
<feature type="region of interest" description="Disordered" evidence="1">
    <location>
        <begin position="50"/>
        <end position="71"/>
    </location>
</feature>
<dbReference type="Proteomes" id="UP001595456">
    <property type="component" value="Unassembled WGS sequence"/>
</dbReference>
<evidence type="ECO:0000313" key="2">
    <source>
        <dbReference type="EMBL" id="MFC3098913.1"/>
    </source>
</evidence>
<keyword evidence="3" id="KW-1185">Reference proteome</keyword>
<name>A0ABV7E8N5_9SPHN</name>
<evidence type="ECO:0000313" key="3">
    <source>
        <dbReference type="Proteomes" id="UP001595456"/>
    </source>
</evidence>